<comment type="caution">
    <text evidence="2">The sequence shown here is derived from an EMBL/GenBank/DDBJ whole genome shotgun (WGS) entry which is preliminary data.</text>
</comment>
<name>A0A8H7RV49_9FUNG</name>
<dbReference type="EMBL" id="JAEPRB010000320">
    <property type="protein sequence ID" value="KAG2217173.1"/>
    <property type="molecule type" value="Genomic_DNA"/>
</dbReference>
<reference evidence="2 3" key="1">
    <citation type="submission" date="2020-12" db="EMBL/GenBank/DDBJ databases">
        <title>Metabolic potential, ecology and presence of endohyphal bacteria is reflected in genomic diversity of Mucoromycotina.</title>
        <authorList>
            <person name="Muszewska A."/>
            <person name="Okrasinska A."/>
            <person name="Steczkiewicz K."/>
            <person name="Drgas O."/>
            <person name="Orlowska M."/>
            <person name="Perlinska-Lenart U."/>
            <person name="Aleksandrzak-Piekarczyk T."/>
            <person name="Szatraj K."/>
            <person name="Zielenkiewicz U."/>
            <person name="Pilsyk S."/>
            <person name="Malc E."/>
            <person name="Mieczkowski P."/>
            <person name="Kruszewska J.S."/>
            <person name="Biernat P."/>
            <person name="Pawlowska J."/>
        </authorList>
    </citation>
    <scope>NUCLEOTIDE SEQUENCE [LARGE SCALE GENOMIC DNA]</scope>
    <source>
        <strain evidence="2 3">CBS 142.35</strain>
    </source>
</reference>
<evidence type="ECO:0000313" key="3">
    <source>
        <dbReference type="Proteomes" id="UP000646827"/>
    </source>
</evidence>
<proteinExistence type="predicted"/>
<organism evidence="2 3">
    <name type="scientific">Circinella minor</name>
    <dbReference type="NCBI Taxonomy" id="1195481"/>
    <lineage>
        <taxon>Eukaryota</taxon>
        <taxon>Fungi</taxon>
        <taxon>Fungi incertae sedis</taxon>
        <taxon>Mucoromycota</taxon>
        <taxon>Mucoromycotina</taxon>
        <taxon>Mucoromycetes</taxon>
        <taxon>Mucorales</taxon>
        <taxon>Lichtheimiaceae</taxon>
        <taxon>Circinella</taxon>
    </lineage>
</organism>
<dbReference type="AlphaFoldDB" id="A0A8H7RV49"/>
<sequence>MIVKKIYPFLETYKQKMMTSNNTRERSHSTSNRKAPRKFSLTDSAKHPHLHQIHETLHNFKEDAKETYTQHRQEKEYRIQERDDRRAKRPQDGKTNPME</sequence>
<keyword evidence="3" id="KW-1185">Reference proteome</keyword>
<protein>
    <submittedName>
        <fullName evidence="2">Uncharacterized protein</fullName>
    </submittedName>
</protein>
<evidence type="ECO:0000313" key="2">
    <source>
        <dbReference type="EMBL" id="KAG2217173.1"/>
    </source>
</evidence>
<dbReference type="Proteomes" id="UP000646827">
    <property type="component" value="Unassembled WGS sequence"/>
</dbReference>
<evidence type="ECO:0000256" key="1">
    <source>
        <dbReference type="SAM" id="MobiDB-lite"/>
    </source>
</evidence>
<accession>A0A8H7RV49</accession>
<dbReference type="OrthoDB" id="2268597at2759"/>
<gene>
    <name evidence="2" type="ORF">INT45_003597</name>
</gene>
<feature type="region of interest" description="Disordered" evidence="1">
    <location>
        <begin position="16"/>
        <end position="99"/>
    </location>
</feature>
<feature type="compositionally biased region" description="Basic and acidic residues" evidence="1">
    <location>
        <begin position="52"/>
        <end position="92"/>
    </location>
</feature>